<dbReference type="Gene3D" id="3.40.50.150">
    <property type="entry name" value="Vaccinia Virus protein VP39"/>
    <property type="match status" value="1"/>
</dbReference>
<evidence type="ECO:0000313" key="3">
    <source>
        <dbReference type="Proteomes" id="UP001557465"/>
    </source>
</evidence>
<dbReference type="PROSITE" id="PS50943">
    <property type="entry name" value="HTH_CROC1"/>
    <property type="match status" value="2"/>
</dbReference>
<name>A0ABV3TPE2_9RHOB</name>
<feature type="domain" description="HTH cro/C1-type" evidence="1">
    <location>
        <begin position="68"/>
        <end position="121"/>
    </location>
</feature>
<accession>A0ABV3TPE2</accession>
<reference evidence="2 3" key="1">
    <citation type="journal article" date="2011" name="Int. J. Syst. Evol. Microbiol.">
        <title>Zhongshania antarctica gen. nov., sp. nov. and Zhongshania guokunii sp. nov., gammaproteobacteria respectively isolated from coastal attached (fast) ice and surface seawater of the Antarctic.</title>
        <authorList>
            <person name="Li H.J."/>
            <person name="Zhang X.Y."/>
            <person name="Chen C.X."/>
            <person name="Zhang Y.J."/>
            <person name="Gao Z.M."/>
            <person name="Yu Y."/>
            <person name="Chen X.L."/>
            <person name="Chen B."/>
            <person name="Zhang Y.Z."/>
        </authorList>
    </citation>
    <scope>NUCLEOTIDE SEQUENCE [LARGE SCALE GENOMIC DNA]</scope>
    <source>
        <strain evidence="2 3">15-R06ZXC-3</strain>
    </source>
</reference>
<dbReference type="SUPFAM" id="SSF47413">
    <property type="entry name" value="lambda repressor-like DNA-binding domains"/>
    <property type="match status" value="2"/>
</dbReference>
<comment type="caution">
    <text evidence="2">The sequence shown here is derived from an EMBL/GenBank/DDBJ whole genome shotgun (WGS) entry which is preliminary data.</text>
</comment>
<dbReference type="Gene3D" id="1.10.260.40">
    <property type="entry name" value="lambda repressor-like DNA-binding domains"/>
    <property type="match status" value="2"/>
</dbReference>
<dbReference type="SUPFAM" id="SSF53335">
    <property type="entry name" value="S-adenosyl-L-methionine-dependent methyltransferases"/>
    <property type="match status" value="1"/>
</dbReference>
<gene>
    <name evidence="2" type="ORF">AB4874_17950</name>
</gene>
<dbReference type="InterPro" id="IPR010982">
    <property type="entry name" value="Lambda_DNA-bd_dom_sf"/>
</dbReference>
<keyword evidence="3" id="KW-1185">Reference proteome</keyword>
<organism evidence="2 3">
    <name type="scientific">Thioclava arctica</name>
    <dbReference type="NCBI Taxonomy" id="3238301"/>
    <lineage>
        <taxon>Bacteria</taxon>
        <taxon>Pseudomonadati</taxon>
        <taxon>Pseudomonadota</taxon>
        <taxon>Alphaproteobacteria</taxon>
        <taxon>Rhodobacterales</taxon>
        <taxon>Paracoccaceae</taxon>
        <taxon>Thioclava</taxon>
    </lineage>
</organism>
<protein>
    <submittedName>
        <fullName evidence="2">Helix-turn-helix domain-containing protein</fullName>
    </submittedName>
</protein>
<dbReference type="InterPro" id="IPR001387">
    <property type="entry name" value="Cro/C1-type_HTH"/>
</dbReference>
<dbReference type="EMBL" id="JBFRYC010000016">
    <property type="protein sequence ID" value="MEX1663483.1"/>
    <property type="molecule type" value="Genomic_DNA"/>
</dbReference>
<evidence type="ECO:0000259" key="1">
    <source>
        <dbReference type="PROSITE" id="PS50943"/>
    </source>
</evidence>
<dbReference type="SMART" id="SM00530">
    <property type="entry name" value="HTH_XRE"/>
    <property type="match status" value="2"/>
</dbReference>
<dbReference type="InterPro" id="IPR029063">
    <property type="entry name" value="SAM-dependent_MTases_sf"/>
</dbReference>
<proteinExistence type="predicted"/>
<dbReference type="Pfam" id="PF01381">
    <property type="entry name" value="HTH_3"/>
    <property type="match status" value="2"/>
</dbReference>
<sequence>MPPLPLLRDRRRNLSLTQASVAKAAGISIPTLRNLEQGKGSIGSLSRTLPCLQLRWSWFHDMAAGPDLARRRRMRGLSQRALAEKVGCSRPTIIALESDLTGRVETLLRVLSVLGIRQALRPEPAARNPGLVPATNDPARDLVMTPPDLAARIIAHFADRMSGHVLDPARGAGAFYDQFPDHVERSWCELALGRDFLAWSDPVDWIMTNPPWSKIRSFTLHAMTISEHIVWLVPIVNITTKARLRDLAEHGYGIAELVLIDTPRGWPQSGFQLVAAHLRRGYTGDWRVSRLEI</sequence>
<dbReference type="Proteomes" id="UP001557465">
    <property type="component" value="Unassembled WGS sequence"/>
</dbReference>
<feature type="domain" description="HTH cro/C1-type" evidence="1">
    <location>
        <begin position="7"/>
        <end position="59"/>
    </location>
</feature>
<evidence type="ECO:0000313" key="2">
    <source>
        <dbReference type="EMBL" id="MEX1663483.1"/>
    </source>
</evidence>
<dbReference type="RefSeq" id="WP_368393012.1">
    <property type="nucleotide sequence ID" value="NZ_JBFRYC010000016.1"/>
</dbReference>
<dbReference type="CDD" id="cd00093">
    <property type="entry name" value="HTH_XRE"/>
    <property type="match status" value="2"/>
</dbReference>